<proteinExistence type="predicted"/>
<name>A0A6J8A368_MYTCO</name>
<dbReference type="InterPro" id="IPR041588">
    <property type="entry name" value="Integrase_H2C2"/>
</dbReference>
<dbReference type="PANTHER" id="PTHR37984">
    <property type="entry name" value="PROTEIN CBG26694"/>
    <property type="match status" value="1"/>
</dbReference>
<reference evidence="2 3" key="1">
    <citation type="submission" date="2020-06" db="EMBL/GenBank/DDBJ databases">
        <authorList>
            <person name="Li R."/>
            <person name="Bekaert M."/>
        </authorList>
    </citation>
    <scope>NUCLEOTIDE SEQUENCE [LARGE SCALE GENOMIC DNA]</scope>
    <source>
        <strain evidence="3">wild</strain>
    </source>
</reference>
<sequence length="393" mass="45278">MLQEEQKDPEILQIVKQLKSETPKQTVNKKYPLIEEILNYISNSDDDPKPRLYIPDHIKNAVMDSYHDLNGHMGIIKVFNSIKQKQFWPNLYKDLYEYITGCLTCQLRISKKTKPPLQETDIPPYPFAKIGFDLSGPYPTTLSGNRYTISFICLLSGWVEAFAVPNKESINIAHLFLEEIFPRSSCPLAVLTDNGSENALAAIRFNVNESTKFSPYSLLYYRDPVLPIDNTLKPRRKYYGEEEHTIALQEQHKSEIFNQTTDIDYDAGNANYDQSTDNDLSVNEIKLKPKKKRRVKQKSDTKQLVSLDETMLKTNKSMIKTIVVIMYCKCLRKKKIKICWLAKTRKSENVCRATPEFGMVSDVKTEGESHISREVNSAPFKLDARDSEVKKKQ</sequence>
<feature type="domain" description="Integrase catalytic" evidence="1">
    <location>
        <begin position="122"/>
        <end position="205"/>
    </location>
</feature>
<dbReference type="OrthoDB" id="6141015at2759"/>
<dbReference type="PROSITE" id="PS50994">
    <property type="entry name" value="INTEGRASE"/>
    <property type="match status" value="1"/>
</dbReference>
<dbReference type="Pfam" id="PF17921">
    <property type="entry name" value="Integrase_H2C2"/>
    <property type="match status" value="1"/>
</dbReference>
<dbReference type="PANTHER" id="PTHR37984:SF5">
    <property type="entry name" value="PROTEIN NYNRIN-LIKE"/>
    <property type="match status" value="1"/>
</dbReference>
<accession>A0A6J8A368</accession>
<dbReference type="InterPro" id="IPR012337">
    <property type="entry name" value="RNaseH-like_sf"/>
</dbReference>
<dbReference type="Gene3D" id="1.10.340.70">
    <property type="match status" value="1"/>
</dbReference>
<organism evidence="2 3">
    <name type="scientific">Mytilus coruscus</name>
    <name type="common">Sea mussel</name>
    <dbReference type="NCBI Taxonomy" id="42192"/>
    <lineage>
        <taxon>Eukaryota</taxon>
        <taxon>Metazoa</taxon>
        <taxon>Spiralia</taxon>
        <taxon>Lophotrochozoa</taxon>
        <taxon>Mollusca</taxon>
        <taxon>Bivalvia</taxon>
        <taxon>Autobranchia</taxon>
        <taxon>Pteriomorphia</taxon>
        <taxon>Mytilida</taxon>
        <taxon>Mytiloidea</taxon>
        <taxon>Mytilidae</taxon>
        <taxon>Mytilinae</taxon>
        <taxon>Mytilus</taxon>
    </lineage>
</organism>
<dbReference type="Gene3D" id="3.30.420.10">
    <property type="entry name" value="Ribonuclease H-like superfamily/Ribonuclease H"/>
    <property type="match status" value="1"/>
</dbReference>
<dbReference type="AlphaFoldDB" id="A0A6J8A368"/>
<dbReference type="EMBL" id="CACVKT020000551">
    <property type="protein sequence ID" value="CAC5360228.1"/>
    <property type="molecule type" value="Genomic_DNA"/>
</dbReference>
<dbReference type="SUPFAM" id="SSF53098">
    <property type="entry name" value="Ribonuclease H-like"/>
    <property type="match status" value="1"/>
</dbReference>
<dbReference type="InterPro" id="IPR036397">
    <property type="entry name" value="RNaseH_sf"/>
</dbReference>
<dbReference type="Proteomes" id="UP000507470">
    <property type="component" value="Unassembled WGS sequence"/>
</dbReference>
<dbReference type="GO" id="GO:0015074">
    <property type="term" value="P:DNA integration"/>
    <property type="evidence" value="ECO:0007669"/>
    <property type="project" value="InterPro"/>
</dbReference>
<keyword evidence="3" id="KW-1185">Reference proteome</keyword>
<dbReference type="InterPro" id="IPR001584">
    <property type="entry name" value="Integrase_cat-core"/>
</dbReference>
<evidence type="ECO:0000313" key="3">
    <source>
        <dbReference type="Proteomes" id="UP000507470"/>
    </source>
</evidence>
<gene>
    <name evidence="2" type="ORF">MCOR_2780</name>
</gene>
<evidence type="ECO:0000313" key="2">
    <source>
        <dbReference type="EMBL" id="CAC5360228.1"/>
    </source>
</evidence>
<evidence type="ECO:0000259" key="1">
    <source>
        <dbReference type="PROSITE" id="PS50994"/>
    </source>
</evidence>
<dbReference type="GO" id="GO:0003676">
    <property type="term" value="F:nucleic acid binding"/>
    <property type="evidence" value="ECO:0007669"/>
    <property type="project" value="InterPro"/>
</dbReference>
<protein>
    <recommendedName>
        <fullName evidence="1">Integrase catalytic domain-containing protein</fullName>
    </recommendedName>
</protein>
<dbReference type="InterPro" id="IPR050951">
    <property type="entry name" value="Retrovirus_Pol_polyprotein"/>
</dbReference>